<protein>
    <submittedName>
        <fullName evidence="1">Aspartyl protease</fullName>
    </submittedName>
</protein>
<dbReference type="AlphaFoldDB" id="A0A497ES05"/>
<proteinExistence type="predicted"/>
<dbReference type="GO" id="GO:0008233">
    <property type="term" value="F:peptidase activity"/>
    <property type="evidence" value="ECO:0007669"/>
    <property type="project" value="UniProtKB-KW"/>
</dbReference>
<evidence type="ECO:0000313" key="2">
    <source>
        <dbReference type="Proteomes" id="UP000278475"/>
    </source>
</evidence>
<name>A0A497ES05_9CREN</name>
<accession>A0A497ES05</accession>
<dbReference type="Proteomes" id="UP000278475">
    <property type="component" value="Unassembled WGS sequence"/>
</dbReference>
<dbReference type="EMBL" id="QMQV01000015">
    <property type="protein sequence ID" value="RLE50017.1"/>
    <property type="molecule type" value="Genomic_DNA"/>
</dbReference>
<keyword evidence="1" id="KW-0378">Hydrolase</keyword>
<keyword evidence="1" id="KW-0645">Protease</keyword>
<organism evidence="1 2">
    <name type="scientific">Thermoproteota archaeon</name>
    <dbReference type="NCBI Taxonomy" id="2056631"/>
    <lineage>
        <taxon>Archaea</taxon>
        <taxon>Thermoproteota</taxon>
    </lineage>
</organism>
<reference evidence="1 2" key="1">
    <citation type="submission" date="2018-06" db="EMBL/GenBank/DDBJ databases">
        <title>Extensive metabolic versatility and redundancy in microbially diverse, dynamic hydrothermal sediments.</title>
        <authorList>
            <person name="Dombrowski N."/>
            <person name="Teske A."/>
            <person name="Baker B.J."/>
        </authorList>
    </citation>
    <scope>NUCLEOTIDE SEQUENCE [LARGE SCALE GENOMIC DNA]</scope>
    <source>
        <strain evidence="1">B66_G16</strain>
    </source>
</reference>
<gene>
    <name evidence="1" type="ORF">DRJ31_02805</name>
</gene>
<sequence length="118" mass="13081">MGVVKVFFRVYNPRDVSKFVDVEGVVDIGAVYTVVPKKLLEDIGMRPVERRRFRAFGGFVERDVGVAEVELMGRRGGITVIFGEEDDLAVLGVTALEALGLEVDPIKNTLREAELLML</sequence>
<dbReference type="GO" id="GO:0006508">
    <property type="term" value="P:proteolysis"/>
    <property type="evidence" value="ECO:0007669"/>
    <property type="project" value="UniProtKB-KW"/>
</dbReference>
<comment type="caution">
    <text evidence="1">The sequence shown here is derived from an EMBL/GenBank/DDBJ whole genome shotgun (WGS) entry which is preliminary data.</text>
</comment>
<evidence type="ECO:0000313" key="1">
    <source>
        <dbReference type="EMBL" id="RLE50017.1"/>
    </source>
</evidence>